<gene>
    <name evidence="1" type="ORF">F2Q68_00044350</name>
</gene>
<evidence type="ECO:0000313" key="1">
    <source>
        <dbReference type="EMBL" id="KAF2606625.1"/>
    </source>
</evidence>
<name>A0A8S9LHU4_BRACR</name>
<proteinExistence type="predicted"/>
<dbReference type="AlphaFoldDB" id="A0A8S9LHU4"/>
<accession>A0A8S9LHU4</accession>
<sequence length="194" mass="21457">MRRGFLGSSKKEPADSRTICKSTREASIDTLQAVAIDSVNQASNDTIHPMSENIVHSGTVHLDTVHPASIDTVHHVHPASIDPIHPAPVDTVHPASNDLVHCDTVHPDTVHPVKNNTTCEETENIKVLILKVDENGMLRDEEGEDPFQGLPNQDPRNHIAELEDLVSRSEENEVSEYHMLCKIFSYSISEDAFS</sequence>
<protein>
    <submittedName>
        <fullName evidence="1">Uncharacterized protein</fullName>
    </submittedName>
</protein>
<dbReference type="OrthoDB" id="1305902at2759"/>
<dbReference type="Proteomes" id="UP000712281">
    <property type="component" value="Unassembled WGS sequence"/>
</dbReference>
<evidence type="ECO:0000313" key="2">
    <source>
        <dbReference type="Proteomes" id="UP000712281"/>
    </source>
</evidence>
<organism evidence="1 2">
    <name type="scientific">Brassica cretica</name>
    <name type="common">Mustard</name>
    <dbReference type="NCBI Taxonomy" id="69181"/>
    <lineage>
        <taxon>Eukaryota</taxon>
        <taxon>Viridiplantae</taxon>
        <taxon>Streptophyta</taxon>
        <taxon>Embryophyta</taxon>
        <taxon>Tracheophyta</taxon>
        <taxon>Spermatophyta</taxon>
        <taxon>Magnoliopsida</taxon>
        <taxon>eudicotyledons</taxon>
        <taxon>Gunneridae</taxon>
        <taxon>Pentapetalae</taxon>
        <taxon>rosids</taxon>
        <taxon>malvids</taxon>
        <taxon>Brassicales</taxon>
        <taxon>Brassicaceae</taxon>
        <taxon>Brassiceae</taxon>
        <taxon>Brassica</taxon>
    </lineage>
</organism>
<comment type="caution">
    <text evidence="1">The sequence shown here is derived from an EMBL/GenBank/DDBJ whole genome shotgun (WGS) entry which is preliminary data.</text>
</comment>
<reference evidence="1" key="1">
    <citation type="submission" date="2019-12" db="EMBL/GenBank/DDBJ databases">
        <title>Genome sequencing and annotation of Brassica cretica.</title>
        <authorList>
            <person name="Studholme D.J."/>
            <person name="Sarris P.F."/>
        </authorList>
    </citation>
    <scope>NUCLEOTIDE SEQUENCE</scope>
    <source>
        <strain evidence="1">PFS-001/15</strain>
        <tissue evidence="1">Leaf</tissue>
    </source>
</reference>
<dbReference type="EMBL" id="QGKW02000276">
    <property type="protein sequence ID" value="KAF2606625.1"/>
    <property type="molecule type" value="Genomic_DNA"/>
</dbReference>